<dbReference type="Gene3D" id="3.30.70.940">
    <property type="entry name" value="NusG, N-terminal domain"/>
    <property type="match status" value="1"/>
</dbReference>
<organism evidence="3 4">
    <name type="scientific">Daejeonella lutea</name>
    <dbReference type="NCBI Taxonomy" id="572036"/>
    <lineage>
        <taxon>Bacteria</taxon>
        <taxon>Pseudomonadati</taxon>
        <taxon>Bacteroidota</taxon>
        <taxon>Sphingobacteriia</taxon>
        <taxon>Sphingobacteriales</taxon>
        <taxon>Sphingobacteriaceae</taxon>
        <taxon>Daejeonella</taxon>
    </lineage>
</organism>
<name>A0A1T5FCS4_9SPHI</name>
<proteinExistence type="predicted"/>
<dbReference type="RefSeq" id="WP_079704099.1">
    <property type="nucleotide sequence ID" value="NZ_FUYR01000007.1"/>
</dbReference>
<dbReference type="SUPFAM" id="SSF82679">
    <property type="entry name" value="N-utilization substance G protein NusG, N-terminal domain"/>
    <property type="match status" value="1"/>
</dbReference>
<evidence type="ECO:0000313" key="4">
    <source>
        <dbReference type="Proteomes" id="UP000189981"/>
    </source>
</evidence>
<protein>
    <submittedName>
        <fullName evidence="3">Transcription antitermination factor NusG</fullName>
    </submittedName>
</protein>
<dbReference type="OrthoDB" id="9796143at2"/>
<dbReference type="InterPro" id="IPR006645">
    <property type="entry name" value="NGN-like_dom"/>
</dbReference>
<feature type="domain" description="NusG-like N-terminal" evidence="2">
    <location>
        <begin position="1"/>
        <end position="92"/>
    </location>
</feature>
<dbReference type="InterPro" id="IPR036735">
    <property type="entry name" value="NGN_dom_sf"/>
</dbReference>
<accession>A0A1T5FCS4</accession>
<sequence>MSWHLIYTKSRYEKAVAEKLTTLGVEVYCPLLRTRKQWSDRWKWVEEPLFRSYCFVEEPAEKDKVLAVPGVVRYIYYCGRPAVIRNNEMQSLQDLLSRYTHESIESGILNAKDKIIIRSGALSDKEAEVVHTTGHRATLYLEDMGLKVTVDLRKNLVEKVG</sequence>
<keyword evidence="4" id="KW-1185">Reference proteome</keyword>
<evidence type="ECO:0000256" key="1">
    <source>
        <dbReference type="ARBA" id="ARBA00023163"/>
    </source>
</evidence>
<dbReference type="AlphaFoldDB" id="A0A1T5FCS4"/>
<dbReference type="EMBL" id="FUYR01000007">
    <property type="protein sequence ID" value="SKB93888.1"/>
    <property type="molecule type" value="Genomic_DNA"/>
</dbReference>
<dbReference type="STRING" id="572036.SAMN05661099_3601"/>
<dbReference type="Proteomes" id="UP000189981">
    <property type="component" value="Unassembled WGS sequence"/>
</dbReference>
<gene>
    <name evidence="3" type="ORF">SAMN05661099_3601</name>
</gene>
<evidence type="ECO:0000259" key="2">
    <source>
        <dbReference type="Pfam" id="PF02357"/>
    </source>
</evidence>
<dbReference type="CDD" id="cd09895">
    <property type="entry name" value="NGN_SP_UpxY"/>
    <property type="match status" value="1"/>
</dbReference>
<reference evidence="4" key="1">
    <citation type="submission" date="2017-02" db="EMBL/GenBank/DDBJ databases">
        <authorList>
            <person name="Varghese N."/>
            <person name="Submissions S."/>
        </authorList>
    </citation>
    <scope>NUCLEOTIDE SEQUENCE [LARGE SCALE GENOMIC DNA]</scope>
    <source>
        <strain evidence="4">DSM 22385</strain>
    </source>
</reference>
<dbReference type="Pfam" id="PF02357">
    <property type="entry name" value="NusG"/>
    <property type="match status" value="1"/>
</dbReference>
<keyword evidence="1" id="KW-0804">Transcription</keyword>
<evidence type="ECO:0000313" key="3">
    <source>
        <dbReference type="EMBL" id="SKB93888.1"/>
    </source>
</evidence>
<dbReference type="GO" id="GO:0006354">
    <property type="term" value="P:DNA-templated transcription elongation"/>
    <property type="evidence" value="ECO:0007669"/>
    <property type="project" value="InterPro"/>
</dbReference>
<dbReference type="NCBIfam" id="NF033644">
    <property type="entry name" value="antiterm_UpxY"/>
    <property type="match status" value="1"/>
</dbReference>